<dbReference type="Gramene" id="PGSC0003DMT400070867">
    <property type="protein sequence ID" value="PGSC0003DMT400070867"/>
    <property type="gene ID" value="PGSC0003DMG402027557"/>
</dbReference>
<dbReference type="PaxDb" id="4113-PGSC0003DMT400070867"/>
<proteinExistence type="predicted"/>
<sequence length="78" mass="8799">MRIHELCLQLRNIKYLAKLHVWAINILEQSQSVLNLVQRVPNSVHLGTFISKKDLGLHLEPPMAFNMILGVNVLAGSL</sequence>
<dbReference type="AlphaFoldDB" id="M1CMV1"/>
<dbReference type="InParanoid" id="M1CMV1"/>
<accession>M1CMV1</accession>
<reference evidence="2" key="1">
    <citation type="journal article" date="2011" name="Nature">
        <title>Genome sequence and analysis of the tuber crop potato.</title>
        <authorList>
            <consortium name="The Potato Genome Sequencing Consortium"/>
        </authorList>
    </citation>
    <scope>NUCLEOTIDE SEQUENCE [LARGE SCALE GENOMIC DNA]</scope>
    <source>
        <strain evidence="2">cv. DM1-3 516 R44</strain>
    </source>
</reference>
<organism evidence="1 2">
    <name type="scientific">Solanum tuberosum</name>
    <name type="common">Potato</name>
    <dbReference type="NCBI Taxonomy" id="4113"/>
    <lineage>
        <taxon>Eukaryota</taxon>
        <taxon>Viridiplantae</taxon>
        <taxon>Streptophyta</taxon>
        <taxon>Embryophyta</taxon>
        <taxon>Tracheophyta</taxon>
        <taxon>Spermatophyta</taxon>
        <taxon>Magnoliopsida</taxon>
        <taxon>eudicotyledons</taxon>
        <taxon>Gunneridae</taxon>
        <taxon>Pentapetalae</taxon>
        <taxon>asterids</taxon>
        <taxon>lamiids</taxon>
        <taxon>Solanales</taxon>
        <taxon>Solanaceae</taxon>
        <taxon>Solanoideae</taxon>
        <taxon>Solaneae</taxon>
        <taxon>Solanum</taxon>
    </lineage>
</organism>
<dbReference type="EnsemblPlants" id="PGSC0003DMT400070867">
    <property type="protein sequence ID" value="PGSC0003DMT400070867"/>
    <property type="gene ID" value="PGSC0003DMG402027557"/>
</dbReference>
<keyword evidence="2" id="KW-1185">Reference proteome</keyword>
<protein>
    <submittedName>
        <fullName evidence="1">Uncharacterized protein</fullName>
    </submittedName>
</protein>
<reference evidence="1" key="2">
    <citation type="submission" date="2015-06" db="UniProtKB">
        <authorList>
            <consortium name="EnsemblPlants"/>
        </authorList>
    </citation>
    <scope>IDENTIFICATION</scope>
    <source>
        <strain evidence="1">DM1-3 516 R44</strain>
    </source>
</reference>
<dbReference type="HOGENOM" id="CLU_2626777_0_0_1"/>
<name>M1CMV1_SOLTU</name>
<evidence type="ECO:0000313" key="2">
    <source>
        <dbReference type="Proteomes" id="UP000011115"/>
    </source>
</evidence>
<evidence type="ECO:0000313" key="1">
    <source>
        <dbReference type="EnsemblPlants" id="PGSC0003DMT400070867"/>
    </source>
</evidence>
<dbReference type="Proteomes" id="UP000011115">
    <property type="component" value="Unassembled WGS sequence"/>
</dbReference>